<keyword evidence="1" id="KW-0378">Hydrolase</keyword>
<feature type="region of interest" description="Disordered" evidence="5">
    <location>
        <begin position="35"/>
        <end position="65"/>
    </location>
</feature>
<feature type="domain" description="FCP1 homology" evidence="6">
    <location>
        <begin position="479"/>
        <end position="638"/>
    </location>
</feature>
<feature type="compositionally biased region" description="Low complexity" evidence="5">
    <location>
        <begin position="267"/>
        <end position="280"/>
    </location>
</feature>
<dbReference type="InterPro" id="IPR036412">
    <property type="entry name" value="HAD-like_sf"/>
</dbReference>
<dbReference type="FunFam" id="3.40.50.1000:FF:000015">
    <property type="entry name" value="CTD small phosphatase-like protein 2"/>
    <property type="match status" value="1"/>
</dbReference>
<dbReference type="GO" id="GO:0004721">
    <property type="term" value="F:phosphoprotein phosphatase activity"/>
    <property type="evidence" value="ECO:0007669"/>
    <property type="project" value="UniProtKB-KW"/>
</dbReference>
<dbReference type="SMART" id="SM00577">
    <property type="entry name" value="CPDc"/>
    <property type="match status" value="1"/>
</dbReference>
<dbReference type="InterPro" id="IPR011948">
    <property type="entry name" value="Dullard_phosphatase"/>
</dbReference>
<dbReference type="Proteomes" id="UP000265515">
    <property type="component" value="Unassembled WGS sequence"/>
</dbReference>
<feature type="compositionally biased region" description="Basic and acidic residues" evidence="5">
    <location>
        <begin position="393"/>
        <end position="405"/>
    </location>
</feature>
<organism evidence="7 8">
    <name type="scientific">Chara braunii</name>
    <name type="common">Braun's stonewort</name>
    <dbReference type="NCBI Taxonomy" id="69332"/>
    <lineage>
        <taxon>Eukaryota</taxon>
        <taxon>Viridiplantae</taxon>
        <taxon>Streptophyta</taxon>
        <taxon>Charophyceae</taxon>
        <taxon>Charales</taxon>
        <taxon>Characeae</taxon>
        <taxon>Chara</taxon>
    </lineage>
</organism>
<protein>
    <recommendedName>
        <fullName evidence="6">FCP1 homology domain-containing protein</fullName>
    </recommendedName>
</protein>
<keyword evidence="8" id="KW-1185">Reference proteome</keyword>
<proteinExistence type="inferred from homology"/>
<comment type="function">
    <text evidence="3">Probable phosphatase.</text>
</comment>
<dbReference type="OrthoDB" id="277011at2759"/>
<dbReference type="InterPro" id="IPR023214">
    <property type="entry name" value="HAD_sf"/>
</dbReference>
<dbReference type="PANTHER" id="PTHR12210">
    <property type="entry name" value="DULLARD PROTEIN PHOSPHATASE"/>
    <property type="match status" value="1"/>
</dbReference>
<feature type="compositionally biased region" description="Polar residues" evidence="5">
    <location>
        <begin position="257"/>
        <end position="266"/>
    </location>
</feature>
<evidence type="ECO:0000259" key="6">
    <source>
        <dbReference type="PROSITE" id="PS50969"/>
    </source>
</evidence>
<dbReference type="STRING" id="69332.A0A388JWA0"/>
<evidence type="ECO:0000256" key="4">
    <source>
        <dbReference type="ARBA" id="ARBA00038355"/>
    </source>
</evidence>
<feature type="compositionally biased region" description="Basic and acidic residues" evidence="5">
    <location>
        <begin position="281"/>
        <end position="292"/>
    </location>
</feature>
<accession>A0A388JWA0</accession>
<gene>
    <name evidence="7" type="ORF">CBR_g28529</name>
</gene>
<feature type="region of interest" description="Disordered" evidence="5">
    <location>
        <begin position="203"/>
        <end position="412"/>
    </location>
</feature>
<comment type="similarity">
    <text evidence="4">Belongs to the CTDSPL2 family.</text>
</comment>
<evidence type="ECO:0000256" key="3">
    <source>
        <dbReference type="ARBA" id="ARBA00037324"/>
    </source>
</evidence>
<dbReference type="InterPro" id="IPR004274">
    <property type="entry name" value="FCP1_dom"/>
</dbReference>
<feature type="compositionally biased region" description="Basic and acidic residues" evidence="5">
    <location>
        <begin position="327"/>
        <end position="355"/>
    </location>
</feature>
<dbReference type="InterPro" id="IPR050365">
    <property type="entry name" value="TIM50"/>
</dbReference>
<dbReference type="EMBL" id="BFEA01000025">
    <property type="protein sequence ID" value="GBG62053.1"/>
    <property type="molecule type" value="Genomic_DNA"/>
</dbReference>
<evidence type="ECO:0000313" key="8">
    <source>
        <dbReference type="Proteomes" id="UP000265515"/>
    </source>
</evidence>
<dbReference type="Gramene" id="GBG62053">
    <property type="protein sequence ID" value="GBG62053"/>
    <property type="gene ID" value="CBR_g28529"/>
</dbReference>
<name>A0A388JWA0_CHABU</name>
<dbReference type="PROSITE" id="PS50969">
    <property type="entry name" value="FCP1"/>
    <property type="match status" value="1"/>
</dbReference>
<feature type="compositionally biased region" description="Basic and acidic residues" evidence="5">
    <location>
        <begin position="303"/>
        <end position="319"/>
    </location>
</feature>
<dbReference type="GO" id="GO:0005634">
    <property type="term" value="C:nucleus"/>
    <property type="evidence" value="ECO:0007669"/>
    <property type="project" value="UniProtKB-ARBA"/>
</dbReference>
<dbReference type="Pfam" id="PF03031">
    <property type="entry name" value="NIF"/>
    <property type="match status" value="1"/>
</dbReference>
<dbReference type="NCBIfam" id="TIGR02251">
    <property type="entry name" value="HIF-SF_euk"/>
    <property type="match status" value="1"/>
</dbReference>
<dbReference type="CDD" id="cd07521">
    <property type="entry name" value="HAD_FCP1-like"/>
    <property type="match status" value="1"/>
</dbReference>
<evidence type="ECO:0000256" key="2">
    <source>
        <dbReference type="ARBA" id="ARBA00022912"/>
    </source>
</evidence>
<dbReference type="AlphaFoldDB" id="A0A388JWA0"/>
<dbReference type="Gene3D" id="3.40.50.1000">
    <property type="entry name" value="HAD superfamily/HAD-like"/>
    <property type="match status" value="1"/>
</dbReference>
<feature type="compositionally biased region" description="Polar residues" evidence="5">
    <location>
        <begin position="204"/>
        <end position="213"/>
    </location>
</feature>
<evidence type="ECO:0000256" key="1">
    <source>
        <dbReference type="ARBA" id="ARBA00022801"/>
    </source>
</evidence>
<evidence type="ECO:0000313" key="7">
    <source>
        <dbReference type="EMBL" id="GBG62053.1"/>
    </source>
</evidence>
<comment type="caution">
    <text evidence="7">The sequence shown here is derived from an EMBL/GenBank/DDBJ whole genome shotgun (WGS) entry which is preliminary data.</text>
</comment>
<evidence type="ECO:0000256" key="5">
    <source>
        <dbReference type="SAM" id="MobiDB-lite"/>
    </source>
</evidence>
<keyword evidence="2" id="KW-0904">Protein phosphatase</keyword>
<dbReference type="SUPFAM" id="SSF56784">
    <property type="entry name" value="HAD-like"/>
    <property type="match status" value="1"/>
</dbReference>
<reference evidence="7 8" key="1">
    <citation type="journal article" date="2018" name="Cell">
        <title>The Chara Genome: Secondary Complexity and Implications for Plant Terrestrialization.</title>
        <authorList>
            <person name="Nishiyama T."/>
            <person name="Sakayama H."/>
            <person name="Vries J.D."/>
            <person name="Buschmann H."/>
            <person name="Saint-Marcoux D."/>
            <person name="Ullrich K.K."/>
            <person name="Haas F.B."/>
            <person name="Vanderstraeten L."/>
            <person name="Becker D."/>
            <person name="Lang D."/>
            <person name="Vosolsobe S."/>
            <person name="Rombauts S."/>
            <person name="Wilhelmsson P.K.I."/>
            <person name="Janitza P."/>
            <person name="Kern R."/>
            <person name="Heyl A."/>
            <person name="Rumpler F."/>
            <person name="Villalobos L.I.A.C."/>
            <person name="Clay J.M."/>
            <person name="Skokan R."/>
            <person name="Toyoda A."/>
            <person name="Suzuki Y."/>
            <person name="Kagoshima H."/>
            <person name="Schijlen E."/>
            <person name="Tajeshwar N."/>
            <person name="Catarino B."/>
            <person name="Hetherington A.J."/>
            <person name="Saltykova A."/>
            <person name="Bonnot C."/>
            <person name="Breuninger H."/>
            <person name="Symeonidi A."/>
            <person name="Radhakrishnan G.V."/>
            <person name="Van Nieuwerburgh F."/>
            <person name="Deforce D."/>
            <person name="Chang C."/>
            <person name="Karol K.G."/>
            <person name="Hedrich R."/>
            <person name="Ulvskov P."/>
            <person name="Glockner G."/>
            <person name="Delwiche C.F."/>
            <person name="Petrasek J."/>
            <person name="Van de Peer Y."/>
            <person name="Friml J."/>
            <person name="Beilby M."/>
            <person name="Dolan L."/>
            <person name="Kohara Y."/>
            <person name="Sugano S."/>
            <person name="Fujiyama A."/>
            <person name="Delaux P.-M."/>
            <person name="Quint M."/>
            <person name="TheiBen G."/>
            <person name="Hagemann M."/>
            <person name="Harholt J."/>
            <person name="Dunand C."/>
            <person name="Zachgo S."/>
            <person name="Langdale J."/>
            <person name="Maumus F."/>
            <person name="Straeten D.V.D."/>
            <person name="Gould S.B."/>
            <person name="Rensing S.A."/>
        </authorList>
    </citation>
    <scope>NUCLEOTIDE SEQUENCE [LARGE SCALE GENOMIC DNA]</scope>
    <source>
        <strain evidence="7 8">S276</strain>
    </source>
</reference>
<sequence>MTTKIRGKRRDTKPGMTAMVTKTTTTTTMTTKVLKKMQVVECPSPNPRKRSRKESEGTADVPTSPRMLTVDSLITSSLRKRRKSSADLAALSPLSPSGVISLTSQAKEQASASGPAENEVCRDLSSLFASAAVESVEISRQEIVVSLHHHEACNKSGDEEEKCDSVQEHRDALRAAGGLLQPRSTGILETIFSPVFKVFGGGTTSSRASTVSAQEIEGEGRSDVSATAASTEAKPKENGRSVSVRCRATVVAKRPSQEATVASPKQSKAGTKRATTAKSKSATEKTVQDKGGRAQGAKGNKTTTDEAGEKQPDKVDDSSKAPAKQSKQQERKAARRPAESHSTSECRQDVSDKAETQGSERGMLDECAATNGDEPPAEAMEVEQPIPAASAEGGKDMDEARKDSEEAAVAAREDDEAMLMVSTSCATLECIDEDGGDQGGVEEDDDFDDFDPYLFIKRLPKLSDIVSECRPHLLPKQTRRSPPISLVLDLDETLVHSTLELCPDADFSFPVHFNNQQHMVYVRRRPHLQAFMERVAELFEIIVFTASQSVYAEQLLNILDPQRKLIRHRVFRDSCVYVDGNYLKDLSILGRDLSKVAIIDNSPQAFGFQVDNGIPIESWFDDQSDCALQLILPFLETLVGVDDVRPVIAKQFNLREKIAAAAEPPGFAERADALLRCP</sequence>